<gene>
    <name evidence="5" type="ORF">GUITHDRAFT_159386</name>
</gene>
<keyword evidence="7" id="KW-1185">Reference proteome</keyword>
<dbReference type="PROSITE" id="PS50011">
    <property type="entry name" value="PROTEIN_KINASE_DOM"/>
    <property type="match status" value="1"/>
</dbReference>
<dbReference type="PROSITE" id="PS00107">
    <property type="entry name" value="PROTEIN_KINASE_ATP"/>
    <property type="match status" value="1"/>
</dbReference>
<dbReference type="Pfam" id="PF00069">
    <property type="entry name" value="Pkinase"/>
    <property type="match status" value="1"/>
</dbReference>
<evidence type="ECO:0000313" key="7">
    <source>
        <dbReference type="Proteomes" id="UP000011087"/>
    </source>
</evidence>
<evidence type="ECO:0000256" key="2">
    <source>
        <dbReference type="ARBA" id="ARBA00022840"/>
    </source>
</evidence>
<reference evidence="7" key="2">
    <citation type="submission" date="2012-11" db="EMBL/GenBank/DDBJ databases">
        <authorList>
            <person name="Kuo A."/>
            <person name="Curtis B.A."/>
            <person name="Tanifuji G."/>
            <person name="Burki F."/>
            <person name="Gruber A."/>
            <person name="Irimia M."/>
            <person name="Maruyama S."/>
            <person name="Arias M.C."/>
            <person name="Ball S.G."/>
            <person name="Gile G.H."/>
            <person name="Hirakawa Y."/>
            <person name="Hopkins J.F."/>
            <person name="Rensing S.A."/>
            <person name="Schmutz J."/>
            <person name="Symeonidi A."/>
            <person name="Elias M."/>
            <person name="Eveleigh R.J."/>
            <person name="Herman E.K."/>
            <person name="Klute M.J."/>
            <person name="Nakayama T."/>
            <person name="Obornik M."/>
            <person name="Reyes-Prieto A."/>
            <person name="Armbrust E.V."/>
            <person name="Aves S.J."/>
            <person name="Beiko R.G."/>
            <person name="Coutinho P."/>
            <person name="Dacks J.B."/>
            <person name="Durnford D.G."/>
            <person name="Fast N.M."/>
            <person name="Green B.R."/>
            <person name="Grisdale C."/>
            <person name="Hempe F."/>
            <person name="Henrissat B."/>
            <person name="Hoppner M.P."/>
            <person name="Ishida K.-I."/>
            <person name="Kim E."/>
            <person name="Koreny L."/>
            <person name="Kroth P.G."/>
            <person name="Liu Y."/>
            <person name="Malik S.-B."/>
            <person name="Maier U.G."/>
            <person name="McRose D."/>
            <person name="Mock T."/>
            <person name="Neilson J.A."/>
            <person name="Onodera N.T."/>
            <person name="Poole A.M."/>
            <person name="Pritham E.J."/>
            <person name="Richards T.A."/>
            <person name="Rocap G."/>
            <person name="Roy S.W."/>
            <person name="Sarai C."/>
            <person name="Schaack S."/>
            <person name="Shirato S."/>
            <person name="Slamovits C.H."/>
            <person name="Spencer D.F."/>
            <person name="Suzuki S."/>
            <person name="Worden A.Z."/>
            <person name="Zauner S."/>
            <person name="Barry K."/>
            <person name="Bell C."/>
            <person name="Bharti A.K."/>
            <person name="Crow J.A."/>
            <person name="Grimwood J."/>
            <person name="Kramer R."/>
            <person name="Lindquist E."/>
            <person name="Lucas S."/>
            <person name="Salamov A."/>
            <person name="McFadden G.I."/>
            <person name="Lane C.E."/>
            <person name="Keeling P.J."/>
            <person name="Gray M.W."/>
            <person name="Grigoriev I.V."/>
            <person name="Archibald J.M."/>
        </authorList>
    </citation>
    <scope>NUCLEOTIDE SEQUENCE</scope>
    <source>
        <strain evidence="7">CCMP2712</strain>
    </source>
</reference>
<evidence type="ECO:0000256" key="1">
    <source>
        <dbReference type="ARBA" id="ARBA00022741"/>
    </source>
</evidence>
<dbReference type="InterPro" id="IPR017441">
    <property type="entry name" value="Protein_kinase_ATP_BS"/>
</dbReference>
<dbReference type="eggNOG" id="KOG0032">
    <property type="taxonomic scope" value="Eukaryota"/>
</dbReference>
<dbReference type="EnsemblProtists" id="EKX50225">
    <property type="protein sequence ID" value="EKX50225"/>
    <property type="gene ID" value="GUITHDRAFT_159386"/>
</dbReference>
<dbReference type="FunFam" id="3.30.200.20:FF:000042">
    <property type="entry name" value="Aurora kinase A"/>
    <property type="match status" value="1"/>
</dbReference>
<dbReference type="STRING" id="905079.L1JPV8"/>
<protein>
    <recommendedName>
        <fullName evidence="4">Protein kinase domain-containing protein</fullName>
    </recommendedName>
</protein>
<evidence type="ECO:0000313" key="6">
    <source>
        <dbReference type="EnsemblProtists" id="EKX50225"/>
    </source>
</evidence>
<evidence type="ECO:0000259" key="4">
    <source>
        <dbReference type="PROSITE" id="PS50011"/>
    </source>
</evidence>
<dbReference type="CDD" id="cd05117">
    <property type="entry name" value="STKc_CAMK"/>
    <property type="match status" value="1"/>
</dbReference>
<evidence type="ECO:0000256" key="3">
    <source>
        <dbReference type="PROSITE-ProRule" id="PRU10141"/>
    </source>
</evidence>
<keyword evidence="2 3" id="KW-0067">ATP-binding</keyword>
<feature type="domain" description="Protein kinase" evidence="4">
    <location>
        <begin position="32"/>
        <end position="285"/>
    </location>
</feature>
<keyword evidence="1 3" id="KW-0547">Nucleotide-binding</keyword>
<dbReference type="RefSeq" id="XP_005837205.1">
    <property type="nucleotide sequence ID" value="XM_005837148.1"/>
</dbReference>
<dbReference type="OrthoDB" id="40902at2759"/>
<dbReference type="PaxDb" id="55529-EKX50225"/>
<dbReference type="SMART" id="SM00220">
    <property type="entry name" value="S_TKc"/>
    <property type="match status" value="1"/>
</dbReference>
<dbReference type="InterPro" id="IPR011009">
    <property type="entry name" value="Kinase-like_dom_sf"/>
</dbReference>
<dbReference type="AlphaFoldDB" id="L1JPV8"/>
<dbReference type="PANTHER" id="PTHR24347">
    <property type="entry name" value="SERINE/THREONINE-PROTEIN KINASE"/>
    <property type="match status" value="1"/>
</dbReference>
<dbReference type="GeneID" id="17306840"/>
<dbReference type="Proteomes" id="UP000011087">
    <property type="component" value="Unassembled WGS sequence"/>
</dbReference>
<dbReference type="SUPFAM" id="SSF56112">
    <property type="entry name" value="Protein kinase-like (PK-like)"/>
    <property type="match status" value="1"/>
</dbReference>
<reference evidence="5 7" key="1">
    <citation type="journal article" date="2012" name="Nature">
        <title>Algal genomes reveal evolutionary mosaicism and the fate of nucleomorphs.</title>
        <authorList>
            <consortium name="DOE Joint Genome Institute"/>
            <person name="Curtis B.A."/>
            <person name="Tanifuji G."/>
            <person name="Burki F."/>
            <person name="Gruber A."/>
            <person name="Irimia M."/>
            <person name="Maruyama S."/>
            <person name="Arias M.C."/>
            <person name="Ball S.G."/>
            <person name="Gile G.H."/>
            <person name="Hirakawa Y."/>
            <person name="Hopkins J.F."/>
            <person name="Kuo A."/>
            <person name="Rensing S.A."/>
            <person name="Schmutz J."/>
            <person name="Symeonidi A."/>
            <person name="Elias M."/>
            <person name="Eveleigh R.J."/>
            <person name="Herman E.K."/>
            <person name="Klute M.J."/>
            <person name="Nakayama T."/>
            <person name="Obornik M."/>
            <person name="Reyes-Prieto A."/>
            <person name="Armbrust E.V."/>
            <person name="Aves S.J."/>
            <person name="Beiko R.G."/>
            <person name="Coutinho P."/>
            <person name="Dacks J.B."/>
            <person name="Durnford D.G."/>
            <person name="Fast N.M."/>
            <person name="Green B.R."/>
            <person name="Grisdale C.J."/>
            <person name="Hempel F."/>
            <person name="Henrissat B."/>
            <person name="Hoppner M.P."/>
            <person name="Ishida K."/>
            <person name="Kim E."/>
            <person name="Koreny L."/>
            <person name="Kroth P.G."/>
            <person name="Liu Y."/>
            <person name="Malik S.B."/>
            <person name="Maier U.G."/>
            <person name="McRose D."/>
            <person name="Mock T."/>
            <person name="Neilson J.A."/>
            <person name="Onodera N.T."/>
            <person name="Poole A.M."/>
            <person name="Pritham E.J."/>
            <person name="Richards T.A."/>
            <person name="Rocap G."/>
            <person name="Roy S.W."/>
            <person name="Sarai C."/>
            <person name="Schaack S."/>
            <person name="Shirato S."/>
            <person name="Slamovits C.H."/>
            <person name="Spencer D.F."/>
            <person name="Suzuki S."/>
            <person name="Worden A.Z."/>
            <person name="Zauner S."/>
            <person name="Barry K."/>
            <person name="Bell C."/>
            <person name="Bharti A.K."/>
            <person name="Crow J.A."/>
            <person name="Grimwood J."/>
            <person name="Kramer R."/>
            <person name="Lindquist E."/>
            <person name="Lucas S."/>
            <person name="Salamov A."/>
            <person name="McFadden G.I."/>
            <person name="Lane C.E."/>
            <person name="Keeling P.J."/>
            <person name="Gray M.W."/>
            <person name="Grigoriev I.V."/>
            <person name="Archibald J.M."/>
        </authorList>
    </citation>
    <scope>NUCLEOTIDE SEQUENCE</scope>
    <source>
        <strain evidence="5 7">CCMP2712</strain>
    </source>
</reference>
<name>L1JPV8_GUITC</name>
<dbReference type="HOGENOM" id="CLU_000288_63_0_1"/>
<dbReference type="InterPro" id="IPR000719">
    <property type="entry name" value="Prot_kinase_dom"/>
</dbReference>
<dbReference type="Gene3D" id="1.10.510.10">
    <property type="entry name" value="Transferase(Phosphotransferase) domain 1"/>
    <property type="match status" value="1"/>
</dbReference>
<reference evidence="6" key="3">
    <citation type="submission" date="2015-06" db="UniProtKB">
        <authorList>
            <consortium name="EnsemblProtists"/>
        </authorList>
    </citation>
    <scope>IDENTIFICATION</scope>
</reference>
<dbReference type="Gene3D" id="3.30.200.20">
    <property type="entry name" value="Phosphorylase Kinase, domain 1"/>
    <property type="match status" value="1"/>
</dbReference>
<dbReference type="GO" id="GO:0004672">
    <property type="term" value="F:protein kinase activity"/>
    <property type="evidence" value="ECO:0007669"/>
    <property type="project" value="InterPro"/>
</dbReference>
<organism evidence="5">
    <name type="scientific">Guillardia theta (strain CCMP2712)</name>
    <name type="common">Cryptophyte</name>
    <dbReference type="NCBI Taxonomy" id="905079"/>
    <lineage>
        <taxon>Eukaryota</taxon>
        <taxon>Cryptophyceae</taxon>
        <taxon>Pyrenomonadales</taxon>
        <taxon>Geminigeraceae</taxon>
        <taxon>Guillardia</taxon>
    </lineage>
</organism>
<feature type="binding site" evidence="3">
    <location>
        <position position="61"/>
    </location>
    <ligand>
        <name>ATP</name>
        <dbReference type="ChEBI" id="CHEBI:30616"/>
    </ligand>
</feature>
<dbReference type="EMBL" id="JH992979">
    <property type="protein sequence ID" value="EKX50225.1"/>
    <property type="molecule type" value="Genomic_DNA"/>
</dbReference>
<accession>L1JPV8</accession>
<evidence type="ECO:0000313" key="5">
    <source>
        <dbReference type="EMBL" id="EKX50225.1"/>
    </source>
</evidence>
<dbReference type="KEGG" id="gtt:GUITHDRAFT_159386"/>
<dbReference type="GO" id="GO:0005524">
    <property type="term" value="F:ATP binding"/>
    <property type="evidence" value="ECO:0007669"/>
    <property type="project" value="UniProtKB-UniRule"/>
</dbReference>
<sequence>MGCGSSSQAVNQSDPQVNGKGNYQQLAITEKYTFGKKLGSGSFASCAVGTNKETGEKFAIKTLLKSHENYDRELLDHEVRIMIAVAHPRCIKLVEVFEDKKAVHLVEELAVGGELFDRIILEGIAHMHSVGACHRDLKPENLLMVSDNPSKPEYMHLKIADFGLSSLRPVMGEQSMNTVCGTPDYLAPEVVMIASQGRGTRVKYDAKVDVWATGVILYTMLAGYPPFYSENLAELLSLIQKGEVKFPKDPWKNVSKETRQYVSLLLTVDQKKRPTSMECLKHSLMDNIESRQTCGDVSEPDERLVAFLAVQVSPCPPPFTEVCSHLKVSNMIN</sequence>
<dbReference type="OMA" id="MSRSHPG"/>
<proteinExistence type="predicted"/>